<dbReference type="InterPro" id="IPR036565">
    <property type="entry name" value="Mur-like_cat_sf"/>
</dbReference>
<dbReference type="KEGG" id="bteq:G4P54_02495"/>
<evidence type="ECO:0000256" key="7">
    <source>
        <dbReference type="ARBA" id="ARBA00022984"/>
    </source>
</evidence>
<comment type="catalytic activity">
    <reaction evidence="10 11">
        <text>D-alanyl-D-alanine + UDP-N-acetyl-alpha-D-muramoyl-L-alanyl-gamma-D-glutamyl-meso-2,6-diaminopimelate + ATP = UDP-N-acetyl-alpha-D-muramoyl-L-alanyl-gamma-D-glutamyl-meso-2,6-diaminopimeloyl-D-alanyl-D-alanine + ADP + phosphate + H(+)</text>
        <dbReference type="Rhea" id="RHEA:28374"/>
        <dbReference type="ChEBI" id="CHEBI:15378"/>
        <dbReference type="ChEBI" id="CHEBI:30616"/>
        <dbReference type="ChEBI" id="CHEBI:43474"/>
        <dbReference type="ChEBI" id="CHEBI:57822"/>
        <dbReference type="ChEBI" id="CHEBI:61386"/>
        <dbReference type="ChEBI" id="CHEBI:83905"/>
        <dbReference type="ChEBI" id="CHEBI:456216"/>
        <dbReference type="EC" id="6.3.2.10"/>
    </reaction>
</comment>
<dbReference type="InterPro" id="IPR000713">
    <property type="entry name" value="Mur_ligase_N"/>
</dbReference>
<keyword evidence="16" id="KW-1185">Reference proteome</keyword>
<dbReference type="Gene3D" id="3.40.1390.10">
    <property type="entry name" value="MurE/MurF, N-terminal domain"/>
    <property type="match status" value="1"/>
</dbReference>
<keyword evidence="7 10" id="KW-0573">Peptidoglycan synthesis</keyword>
<keyword evidence="8 10" id="KW-0131">Cell cycle</keyword>
<dbReference type="HAMAP" id="MF_02019">
    <property type="entry name" value="MurF"/>
    <property type="match status" value="1"/>
</dbReference>
<dbReference type="AlphaFoldDB" id="A0A6H0WF31"/>
<accession>A0A6H0WF31</accession>
<dbReference type="PANTHER" id="PTHR43024:SF1">
    <property type="entry name" value="UDP-N-ACETYLMURAMOYL-TRIPEPTIDE--D-ALANYL-D-ALANINE LIGASE"/>
    <property type="match status" value="1"/>
</dbReference>
<dbReference type="SUPFAM" id="SSF53244">
    <property type="entry name" value="MurD-like peptide ligases, peptide-binding domain"/>
    <property type="match status" value="1"/>
</dbReference>
<evidence type="ECO:0000259" key="12">
    <source>
        <dbReference type="Pfam" id="PF01225"/>
    </source>
</evidence>
<evidence type="ECO:0000256" key="9">
    <source>
        <dbReference type="ARBA" id="ARBA00023316"/>
    </source>
</evidence>
<keyword evidence="3 10" id="KW-0132">Cell division</keyword>
<evidence type="ECO:0000259" key="13">
    <source>
        <dbReference type="Pfam" id="PF02875"/>
    </source>
</evidence>
<dbReference type="InterPro" id="IPR005863">
    <property type="entry name" value="UDP-N-AcMur_synth"/>
</dbReference>
<evidence type="ECO:0000256" key="1">
    <source>
        <dbReference type="ARBA" id="ARBA00022490"/>
    </source>
</evidence>
<keyword evidence="6 10" id="KW-0133">Cell shape</keyword>
<keyword evidence="5 10" id="KW-0067">ATP-binding</keyword>
<name>A0A6H0WF31_9BACI</name>
<evidence type="ECO:0000256" key="10">
    <source>
        <dbReference type="HAMAP-Rule" id="MF_02019"/>
    </source>
</evidence>
<keyword evidence="2 10" id="KW-0436">Ligase</keyword>
<comment type="similarity">
    <text evidence="10">Belongs to the MurCDEF family. MurF subfamily.</text>
</comment>
<dbReference type="InterPro" id="IPR035911">
    <property type="entry name" value="MurE/MurF_N"/>
</dbReference>
<organism evidence="15 16">
    <name type="scientific">Bacillus tequilensis</name>
    <dbReference type="NCBI Taxonomy" id="227866"/>
    <lineage>
        <taxon>Bacteria</taxon>
        <taxon>Bacillati</taxon>
        <taxon>Bacillota</taxon>
        <taxon>Bacilli</taxon>
        <taxon>Bacillales</taxon>
        <taxon>Bacillaceae</taxon>
        <taxon>Bacillus</taxon>
    </lineage>
</organism>
<dbReference type="EMBL" id="CP048852">
    <property type="protein sequence ID" value="QIW78788.1"/>
    <property type="molecule type" value="Genomic_DNA"/>
</dbReference>
<dbReference type="GO" id="GO:0009252">
    <property type="term" value="P:peptidoglycan biosynthetic process"/>
    <property type="evidence" value="ECO:0007669"/>
    <property type="project" value="UniProtKB-UniRule"/>
</dbReference>
<dbReference type="Proteomes" id="UP000501914">
    <property type="component" value="Chromosome"/>
</dbReference>
<dbReference type="GO" id="GO:0071555">
    <property type="term" value="P:cell wall organization"/>
    <property type="evidence" value="ECO:0007669"/>
    <property type="project" value="UniProtKB-KW"/>
</dbReference>
<dbReference type="SUPFAM" id="SSF63418">
    <property type="entry name" value="MurE/MurF N-terminal domain"/>
    <property type="match status" value="1"/>
</dbReference>
<dbReference type="NCBIfam" id="TIGR01143">
    <property type="entry name" value="murF"/>
    <property type="match status" value="1"/>
</dbReference>
<comment type="function">
    <text evidence="10 11">Involved in cell wall formation. Catalyzes the final step in the synthesis of UDP-N-acetylmuramoyl-pentapeptide, the precursor of murein.</text>
</comment>
<dbReference type="GO" id="GO:0005737">
    <property type="term" value="C:cytoplasm"/>
    <property type="evidence" value="ECO:0007669"/>
    <property type="project" value="UniProtKB-SubCell"/>
</dbReference>
<keyword evidence="4 10" id="KW-0547">Nucleotide-binding</keyword>
<feature type="domain" description="Mur ligase central" evidence="14">
    <location>
        <begin position="111"/>
        <end position="291"/>
    </location>
</feature>
<dbReference type="RefSeq" id="WP_167871686.1">
    <property type="nucleotide sequence ID" value="NZ_CP048852.1"/>
</dbReference>
<evidence type="ECO:0000259" key="14">
    <source>
        <dbReference type="Pfam" id="PF08245"/>
    </source>
</evidence>
<evidence type="ECO:0000256" key="8">
    <source>
        <dbReference type="ARBA" id="ARBA00023306"/>
    </source>
</evidence>
<dbReference type="PANTHER" id="PTHR43024">
    <property type="entry name" value="UDP-N-ACETYLMURAMOYL-TRIPEPTIDE--D-ALANYL-D-ALANINE LIGASE"/>
    <property type="match status" value="1"/>
</dbReference>
<comment type="subcellular location">
    <subcellularLocation>
        <location evidence="10 11">Cytoplasm</location>
    </subcellularLocation>
</comment>
<dbReference type="InterPro" id="IPR036615">
    <property type="entry name" value="Mur_ligase_C_dom_sf"/>
</dbReference>
<dbReference type="EC" id="6.3.2.10" evidence="10 11"/>
<comment type="pathway">
    <text evidence="10 11">Cell wall biogenesis; peptidoglycan biosynthesis.</text>
</comment>
<sequence length="457" mass="49857">MIKRTVKNIAEMVKGTLTNPQYEQTVIYGVATDTRKLEQHQLFIPLKGEHFNGHTFVPQAFEAGVAAVLWDRSEPNPPENQAVILVDDTLSALQQLAKAYLRELGTRVIGVTGSNGKTTTKDMIHAVLETRYRVHKTGGNFNNHIGLPLTVLAMPEDTEIAVLEMGMSAKGEIDLLSRLANPDAAVITNIGESHMQDLGSREGIAEAKLEIINGLKEDGVLIYIGDEPLLQKAYSCQTKTYGTGAQNDYQLQDVSQSEAGTHFTIKGMEKTFFIPILGKHNVMNAMAAIAAGAYFGITPEDAAKGLSGLKVTGMRLELIKTDSGISIINDAYNASPTSMKAAIQLTESLDGYGKKMLVLGDMLELGDLEETFHKECGAVISPEKIDRVFTYGKLGAFIAEGALEHFEKDRVSHYTEKKDLLQAVKENASKGDLILFKASRGMKLEEIVKDLIESPLS</sequence>
<dbReference type="InterPro" id="IPR051046">
    <property type="entry name" value="MurCDEF_CellWall_CoF430Synth"/>
</dbReference>
<evidence type="ECO:0000256" key="3">
    <source>
        <dbReference type="ARBA" id="ARBA00022618"/>
    </source>
</evidence>
<evidence type="ECO:0000313" key="15">
    <source>
        <dbReference type="EMBL" id="QIW78788.1"/>
    </source>
</evidence>
<dbReference type="InterPro" id="IPR004101">
    <property type="entry name" value="Mur_ligase_C"/>
</dbReference>
<dbReference type="SUPFAM" id="SSF53623">
    <property type="entry name" value="MurD-like peptide ligases, catalytic domain"/>
    <property type="match status" value="1"/>
</dbReference>
<dbReference type="GO" id="GO:0051301">
    <property type="term" value="P:cell division"/>
    <property type="evidence" value="ECO:0007669"/>
    <property type="project" value="UniProtKB-KW"/>
</dbReference>
<keyword evidence="1 10" id="KW-0963">Cytoplasm</keyword>
<reference evidence="15 16" key="1">
    <citation type="submission" date="2020-02" db="EMBL/GenBank/DDBJ databases">
        <title>Genome sequencing, annotation and comparative genomic analysis of Bacillus tequilensis EA-CB0015, an effective biological control agent against Pseudocercospora fijiensis in banana plants.</title>
        <authorList>
            <person name="Cuellar-Gaviria T.Z."/>
            <person name="Ju K.-S."/>
            <person name="Villegas-Escobar V."/>
        </authorList>
    </citation>
    <scope>NUCLEOTIDE SEQUENCE [LARGE SCALE GENOMIC DNA]</scope>
    <source>
        <strain evidence="15 16">EA-CB0015</strain>
    </source>
</reference>
<dbReference type="Pfam" id="PF08245">
    <property type="entry name" value="Mur_ligase_M"/>
    <property type="match status" value="1"/>
</dbReference>
<dbReference type="GO" id="GO:0008360">
    <property type="term" value="P:regulation of cell shape"/>
    <property type="evidence" value="ECO:0007669"/>
    <property type="project" value="UniProtKB-KW"/>
</dbReference>
<dbReference type="GO" id="GO:0005524">
    <property type="term" value="F:ATP binding"/>
    <property type="evidence" value="ECO:0007669"/>
    <property type="project" value="UniProtKB-UniRule"/>
</dbReference>
<keyword evidence="9 10" id="KW-0961">Cell wall biogenesis/degradation</keyword>
<dbReference type="Gene3D" id="3.40.1190.10">
    <property type="entry name" value="Mur-like, catalytic domain"/>
    <property type="match status" value="1"/>
</dbReference>
<feature type="binding site" evidence="10">
    <location>
        <begin position="113"/>
        <end position="119"/>
    </location>
    <ligand>
        <name>ATP</name>
        <dbReference type="ChEBI" id="CHEBI:30616"/>
    </ligand>
</feature>
<evidence type="ECO:0000256" key="4">
    <source>
        <dbReference type="ARBA" id="ARBA00022741"/>
    </source>
</evidence>
<protein>
    <recommendedName>
        <fullName evidence="10 11">UDP-N-acetylmuramoyl-tripeptide--D-alanyl-D-alanine ligase</fullName>
        <ecNumber evidence="10 11">6.3.2.10</ecNumber>
    </recommendedName>
    <alternativeName>
        <fullName evidence="10">D-alanyl-D-alanine-adding enzyme</fullName>
    </alternativeName>
</protein>
<feature type="domain" description="Mur ligase C-terminal" evidence="13">
    <location>
        <begin position="314"/>
        <end position="440"/>
    </location>
</feature>
<dbReference type="InterPro" id="IPR013221">
    <property type="entry name" value="Mur_ligase_cen"/>
</dbReference>
<feature type="domain" description="Mur ligase N-terminal catalytic" evidence="12">
    <location>
        <begin position="27"/>
        <end position="100"/>
    </location>
</feature>
<evidence type="ECO:0000256" key="6">
    <source>
        <dbReference type="ARBA" id="ARBA00022960"/>
    </source>
</evidence>
<gene>
    <name evidence="10" type="primary">murF</name>
    <name evidence="15" type="ORF">G4P54_02495</name>
</gene>
<dbReference type="Gene3D" id="3.90.190.20">
    <property type="entry name" value="Mur ligase, C-terminal domain"/>
    <property type="match status" value="1"/>
</dbReference>
<evidence type="ECO:0000256" key="11">
    <source>
        <dbReference type="RuleBase" id="RU004136"/>
    </source>
</evidence>
<evidence type="ECO:0000313" key="16">
    <source>
        <dbReference type="Proteomes" id="UP000501914"/>
    </source>
</evidence>
<proteinExistence type="inferred from homology"/>
<dbReference type="UniPathway" id="UPA00219"/>
<dbReference type="GO" id="GO:0047480">
    <property type="term" value="F:UDP-N-acetylmuramoyl-tripeptide-D-alanyl-D-alanine ligase activity"/>
    <property type="evidence" value="ECO:0007669"/>
    <property type="project" value="UniProtKB-UniRule"/>
</dbReference>
<dbReference type="Pfam" id="PF02875">
    <property type="entry name" value="Mur_ligase_C"/>
    <property type="match status" value="1"/>
</dbReference>
<evidence type="ECO:0000256" key="2">
    <source>
        <dbReference type="ARBA" id="ARBA00022598"/>
    </source>
</evidence>
<dbReference type="Pfam" id="PF01225">
    <property type="entry name" value="Mur_ligase"/>
    <property type="match status" value="1"/>
</dbReference>
<evidence type="ECO:0000256" key="5">
    <source>
        <dbReference type="ARBA" id="ARBA00022840"/>
    </source>
</evidence>